<evidence type="ECO:0000256" key="3">
    <source>
        <dbReference type="ARBA" id="ARBA00023163"/>
    </source>
</evidence>
<evidence type="ECO:0000256" key="2">
    <source>
        <dbReference type="ARBA" id="ARBA00023125"/>
    </source>
</evidence>
<organism evidence="6 7">
    <name type="scientific">Intrasporangium chromatireducens Q5-1</name>
    <dbReference type="NCBI Taxonomy" id="584657"/>
    <lineage>
        <taxon>Bacteria</taxon>
        <taxon>Bacillati</taxon>
        <taxon>Actinomycetota</taxon>
        <taxon>Actinomycetes</taxon>
        <taxon>Micrococcales</taxon>
        <taxon>Intrasporangiaceae</taxon>
        <taxon>Intrasporangium</taxon>
    </lineage>
</organism>
<dbReference type="PATRIC" id="fig|584657.3.peg.2642"/>
<name>W9GKX3_9MICO</name>
<gene>
    <name evidence="6" type="ORF">N864_04750</name>
</gene>
<dbReference type="InterPro" id="IPR009057">
    <property type="entry name" value="Homeodomain-like_sf"/>
</dbReference>
<keyword evidence="1" id="KW-0805">Transcription regulation</keyword>
<dbReference type="AlphaFoldDB" id="W9GKX3"/>
<proteinExistence type="predicted"/>
<dbReference type="EMBL" id="AWQS01000110">
    <property type="protein sequence ID" value="EWT05473.1"/>
    <property type="molecule type" value="Genomic_DNA"/>
</dbReference>
<keyword evidence="7" id="KW-1185">Reference proteome</keyword>
<dbReference type="Pfam" id="PF12833">
    <property type="entry name" value="HTH_18"/>
    <property type="match status" value="1"/>
</dbReference>
<evidence type="ECO:0000256" key="1">
    <source>
        <dbReference type="ARBA" id="ARBA00023015"/>
    </source>
</evidence>
<dbReference type="Gene3D" id="1.10.10.60">
    <property type="entry name" value="Homeodomain-like"/>
    <property type="match status" value="2"/>
</dbReference>
<dbReference type="SUPFAM" id="SSF51215">
    <property type="entry name" value="Regulatory protein AraC"/>
    <property type="match status" value="1"/>
</dbReference>
<dbReference type="Proteomes" id="UP000019494">
    <property type="component" value="Unassembled WGS sequence"/>
</dbReference>
<dbReference type="SMART" id="SM00342">
    <property type="entry name" value="HTH_ARAC"/>
    <property type="match status" value="1"/>
</dbReference>
<evidence type="ECO:0000256" key="4">
    <source>
        <dbReference type="SAM" id="MobiDB-lite"/>
    </source>
</evidence>
<protein>
    <submittedName>
        <fullName evidence="6">AraC family transcriptional regulator</fullName>
    </submittedName>
</protein>
<dbReference type="SUPFAM" id="SSF46689">
    <property type="entry name" value="Homeodomain-like"/>
    <property type="match status" value="2"/>
</dbReference>
<dbReference type="PANTHER" id="PTHR46796">
    <property type="entry name" value="HTH-TYPE TRANSCRIPTIONAL ACTIVATOR RHAS-RELATED"/>
    <property type="match status" value="1"/>
</dbReference>
<dbReference type="GO" id="GO:0003700">
    <property type="term" value="F:DNA-binding transcription factor activity"/>
    <property type="evidence" value="ECO:0007669"/>
    <property type="project" value="InterPro"/>
</dbReference>
<feature type="region of interest" description="Disordered" evidence="4">
    <location>
        <begin position="170"/>
        <end position="189"/>
    </location>
</feature>
<feature type="domain" description="HTH araC/xylS-type" evidence="5">
    <location>
        <begin position="199"/>
        <end position="297"/>
    </location>
</feature>
<dbReference type="OrthoDB" id="186135at2"/>
<keyword evidence="2" id="KW-0238">DNA-binding</keyword>
<keyword evidence="3" id="KW-0804">Transcription</keyword>
<accession>W9GKX3</accession>
<dbReference type="InterPro" id="IPR037923">
    <property type="entry name" value="HTH-like"/>
</dbReference>
<sequence>MTRGIPNDYQVLLARTQTIHRPIGPWAYDCVKVIVVRDGSAILFSEFGEKHVRPGDVILLGPNVLCGSEPEGHVTVTTIYADTDYVIDQMFWQYAAILQDRLDASVFAKETYTEPAQIIRLGEHHTGLLMPWLDELVTLSLNEEETRFHRMQALWFAIMDRIAPHVRVTDHRVSPSQRARSTPVHPRARRFAPTRTEAETVRKVISNAIAEPWPLNELARLVHLSTKQLGRVFAEAYGKTPLAYLTMLRVEEMARLLRETDMTIVQAGRRVGWHSRNRASEAFRQATGVTPCRYRMMLATRYRHSLGSNATHSTIE</sequence>
<comment type="caution">
    <text evidence="6">The sequence shown here is derived from an EMBL/GenBank/DDBJ whole genome shotgun (WGS) entry which is preliminary data.</text>
</comment>
<dbReference type="PROSITE" id="PS01124">
    <property type="entry name" value="HTH_ARAC_FAMILY_2"/>
    <property type="match status" value="1"/>
</dbReference>
<reference evidence="7" key="1">
    <citation type="submission" date="2013-08" db="EMBL/GenBank/DDBJ databases">
        <title>Intrasporangium oryzae NRRL B-24470.</title>
        <authorList>
            <person name="Liu H."/>
            <person name="Wang G."/>
        </authorList>
    </citation>
    <scope>NUCLEOTIDE SEQUENCE [LARGE SCALE GENOMIC DNA]</scope>
    <source>
        <strain evidence="7">Q5-1</strain>
    </source>
</reference>
<evidence type="ECO:0000313" key="6">
    <source>
        <dbReference type="EMBL" id="EWT05473.1"/>
    </source>
</evidence>
<dbReference type="InterPro" id="IPR050204">
    <property type="entry name" value="AraC_XylS_family_regulators"/>
</dbReference>
<dbReference type="GO" id="GO:0043565">
    <property type="term" value="F:sequence-specific DNA binding"/>
    <property type="evidence" value="ECO:0007669"/>
    <property type="project" value="InterPro"/>
</dbReference>
<evidence type="ECO:0000313" key="7">
    <source>
        <dbReference type="Proteomes" id="UP000019494"/>
    </source>
</evidence>
<dbReference type="InterPro" id="IPR018060">
    <property type="entry name" value="HTH_AraC"/>
</dbReference>
<evidence type="ECO:0000259" key="5">
    <source>
        <dbReference type="PROSITE" id="PS01124"/>
    </source>
</evidence>